<gene>
    <name evidence="1" type="ORF">GCM10022419_063180</name>
</gene>
<protein>
    <submittedName>
        <fullName evidence="1">HAD domain-containing protein</fullName>
    </submittedName>
</protein>
<sequence>MSRDVTAGVIVRVVTGPAQRPLLFLDVDGPLIPFGAPPPHGYPIHGPAATGANPLLARIDPAHGRRLAALQCDLVWATTWMDDANDCVAPRLGLPRLPVVRWPEPSDVDALDAWNGLHGKTRTLVGWAAGRPFAWVDDELTDADRAWVAAHHRGHALLQRVDPGQGLGDADYAALEEWSRRVSGL</sequence>
<dbReference type="Proteomes" id="UP001500630">
    <property type="component" value="Unassembled WGS sequence"/>
</dbReference>
<keyword evidence="2" id="KW-1185">Reference proteome</keyword>
<proteinExistence type="predicted"/>
<dbReference type="Pfam" id="PF18143">
    <property type="entry name" value="HAD_SAK_2"/>
    <property type="match status" value="1"/>
</dbReference>
<evidence type="ECO:0000313" key="1">
    <source>
        <dbReference type="EMBL" id="GAA3573571.1"/>
    </source>
</evidence>
<name>A0ABP6XWA1_9ACTN</name>
<comment type="caution">
    <text evidence="1">The sequence shown here is derived from an EMBL/GenBank/DDBJ whole genome shotgun (WGS) entry which is preliminary data.</text>
</comment>
<organism evidence="1 2">
    <name type="scientific">Nonomuraea rosea</name>
    <dbReference type="NCBI Taxonomy" id="638574"/>
    <lineage>
        <taxon>Bacteria</taxon>
        <taxon>Bacillati</taxon>
        <taxon>Actinomycetota</taxon>
        <taxon>Actinomycetes</taxon>
        <taxon>Streptosporangiales</taxon>
        <taxon>Streptosporangiaceae</taxon>
        <taxon>Nonomuraea</taxon>
    </lineage>
</organism>
<evidence type="ECO:0000313" key="2">
    <source>
        <dbReference type="Proteomes" id="UP001500630"/>
    </source>
</evidence>
<dbReference type="EMBL" id="BAABDQ010000015">
    <property type="protein sequence ID" value="GAA3573571.1"/>
    <property type="molecule type" value="Genomic_DNA"/>
</dbReference>
<accession>A0ABP6XWA1</accession>
<reference evidence="2" key="1">
    <citation type="journal article" date="2019" name="Int. J. Syst. Evol. Microbiol.">
        <title>The Global Catalogue of Microorganisms (GCM) 10K type strain sequencing project: providing services to taxonomists for standard genome sequencing and annotation.</title>
        <authorList>
            <consortium name="The Broad Institute Genomics Platform"/>
            <consortium name="The Broad Institute Genome Sequencing Center for Infectious Disease"/>
            <person name="Wu L."/>
            <person name="Ma J."/>
        </authorList>
    </citation>
    <scope>NUCLEOTIDE SEQUENCE [LARGE SCALE GENOMIC DNA]</scope>
    <source>
        <strain evidence="2">JCM 17326</strain>
    </source>
</reference>